<keyword evidence="2" id="KW-0812">Transmembrane</keyword>
<evidence type="ECO:0000256" key="1">
    <source>
        <dbReference type="SAM" id="MobiDB-lite"/>
    </source>
</evidence>
<evidence type="ECO:0000313" key="3">
    <source>
        <dbReference type="EMBL" id="KUN88097.1"/>
    </source>
</evidence>
<dbReference type="AlphaFoldDB" id="A0A101T9A2"/>
<protein>
    <submittedName>
        <fullName evidence="3">Uncharacterized protein</fullName>
    </submittedName>
</protein>
<evidence type="ECO:0000313" key="4">
    <source>
        <dbReference type="Proteomes" id="UP000052982"/>
    </source>
</evidence>
<dbReference type="Proteomes" id="UP000052982">
    <property type="component" value="Unassembled WGS sequence"/>
</dbReference>
<accession>A0A101T9A2</accession>
<feature type="compositionally biased region" description="Polar residues" evidence="1">
    <location>
        <begin position="86"/>
        <end position="102"/>
    </location>
</feature>
<proteinExistence type="predicted"/>
<evidence type="ECO:0000256" key="2">
    <source>
        <dbReference type="SAM" id="Phobius"/>
    </source>
</evidence>
<keyword evidence="2" id="KW-0472">Membrane</keyword>
<feature type="region of interest" description="Disordered" evidence="1">
    <location>
        <begin position="1"/>
        <end position="27"/>
    </location>
</feature>
<gene>
    <name evidence="3" type="ORF">AQJ64_03915</name>
</gene>
<name>A0A101T9A2_9ACTN</name>
<feature type="transmembrane region" description="Helical" evidence="2">
    <location>
        <begin position="56"/>
        <end position="76"/>
    </location>
</feature>
<keyword evidence="4" id="KW-1185">Reference proteome</keyword>
<dbReference type="EMBL" id="LMWW01000006">
    <property type="protein sequence ID" value="KUN88097.1"/>
    <property type="molecule type" value="Genomic_DNA"/>
</dbReference>
<feature type="region of interest" description="Disordered" evidence="1">
    <location>
        <begin position="86"/>
        <end position="108"/>
    </location>
</feature>
<keyword evidence="2" id="KW-1133">Transmembrane helix</keyword>
<organism evidence="3 4">
    <name type="scientific">Streptomyces griseoruber</name>
    <dbReference type="NCBI Taxonomy" id="1943"/>
    <lineage>
        <taxon>Bacteria</taxon>
        <taxon>Bacillati</taxon>
        <taxon>Actinomycetota</taxon>
        <taxon>Actinomycetes</taxon>
        <taxon>Kitasatosporales</taxon>
        <taxon>Streptomycetaceae</taxon>
        <taxon>Streptomyces</taxon>
    </lineage>
</organism>
<reference evidence="3 4" key="1">
    <citation type="submission" date="2015-10" db="EMBL/GenBank/DDBJ databases">
        <title>Draft genome sequence of Streptomyces griseoruber DSM 40281, type strain for the species Streptomyces griseoruber.</title>
        <authorList>
            <person name="Ruckert C."/>
            <person name="Winkler A."/>
            <person name="Kalinowski J."/>
            <person name="Kampfer P."/>
            <person name="Glaeser S."/>
        </authorList>
    </citation>
    <scope>NUCLEOTIDE SEQUENCE [LARGE SCALE GENOMIC DNA]</scope>
    <source>
        <strain evidence="3 4">DSM 40281</strain>
    </source>
</reference>
<sequence length="108" mass="11868">MTGQHRRPIASYTSYNSSREAERAVDHLSDQGFPVERIPAPWSIRPITCSTRSTSLYGLTFGAIVGAPSGMLLHVLQGRRRDFASLRSTQRAGTRSSWTGRSPTGLYG</sequence>
<dbReference type="STRING" id="1943.AQJ64_03915"/>
<comment type="caution">
    <text evidence="3">The sequence shown here is derived from an EMBL/GenBank/DDBJ whole genome shotgun (WGS) entry which is preliminary data.</text>
</comment>